<accession>A0ABP6X3L6</accession>
<keyword evidence="1" id="KW-1133">Transmembrane helix</keyword>
<dbReference type="RefSeq" id="WP_345004642.1">
    <property type="nucleotide sequence ID" value="NZ_BAABCY010000027.1"/>
</dbReference>
<dbReference type="Proteomes" id="UP001500954">
    <property type="component" value="Unassembled WGS sequence"/>
</dbReference>
<dbReference type="EMBL" id="BAABCY010000027">
    <property type="protein sequence ID" value="GAA3560443.1"/>
    <property type="molecule type" value="Genomic_DNA"/>
</dbReference>
<keyword evidence="1" id="KW-0472">Membrane</keyword>
<reference evidence="3" key="1">
    <citation type="journal article" date="2019" name="Int. J. Syst. Evol. Microbiol.">
        <title>The Global Catalogue of Microorganisms (GCM) 10K type strain sequencing project: providing services to taxonomists for standard genome sequencing and annotation.</title>
        <authorList>
            <consortium name="The Broad Institute Genomics Platform"/>
            <consortium name="The Broad Institute Genome Sequencing Center for Infectious Disease"/>
            <person name="Wu L."/>
            <person name="Ma J."/>
        </authorList>
    </citation>
    <scope>NUCLEOTIDE SEQUENCE [LARGE SCALE GENOMIC DNA]</scope>
    <source>
        <strain evidence="3">JCM 17111</strain>
    </source>
</reference>
<evidence type="ECO:0000313" key="2">
    <source>
        <dbReference type="EMBL" id="GAA3560443.1"/>
    </source>
</evidence>
<gene>
    <name evidence="2" type="ORF">GCM10022395_09040</name>
</gene>
<keyword evidence="1" id="KW-0812">Transmembrane</keyword>
<evidence type="ECO:0000256" key="1">
    <source>
        <dbReference type="SAM" id="Phobius"/>
    </source>
</evidence>
<name>A0ABP6X3L6_9FLAO</name>
<feature type="transmembrane region" description="Helical" evidence="1">
    <location>
        <begin position="9"/>
        <end position="30"/>
    </location>
</feature>
<evidence type="ECO:0000313" key="3">
    <source>
        <dbReference type="Proteomes" id="UP001500954"/>
    </source>
</evidence>
<keyword evidence="3" id="KW-1185">Reference proteome</keyword>
<protein>
    <submittedName>
        <fullName evidence="2">Uncharacterized protein</fullName>
    </submittedName>
</protein>
<comment type="caution">
    <text evidence="2">The sequence shown here is derived from an EMBL/GenBank/DDBJ whole genome shotgun (WGS) entry which is preliminary data.</text>
</comment>
<organism evidence="2 3">
    <name type="scientific">Snuella lapsa</name>
    <dbReference type="NCBI Taxonomy" id="870481"/>
    <lineage>
        <taxon>Bacteria</taxon>
        <taxon>Pseudomonadati</taxon>
        <taxon>Bacteroidota</taxon>
        <taxon>Flavobacteriia</taxon>
        <taxon>Flavobacteriales</taxon>
        <taxon>Flavobacteriaceae</taxon>
        <taxon>Snuella</taxon>
    </lineage>
</organism>
<proteinExistence type="predicted"/>
<sequence length="133" mass="15740">MSRALKNGFTIFIIALIAVSGFIVFGLYLMEIEDHYGAYQEIYYISKDSDIIVNEETFEFGVVEKNWKRLNIRTKNKDSTDLYTFVTRASYYSNIKIYRPKTEIVPIEKMNYSDVQKLINEKKIKLIFEHQND</sequence>